<dbReference type="EC" id="2.8.3.15" evidence="2"/>
<dbReference type="PANTHER" id="PTHR48207:SF3">
    <property type="entry name" value="SUCCINATE--HYDROXYMETHYLGLUTARATE COA-TRANSFERASE"/>
    <property type="match status" value="1"/>
</dbReference>
<keyword evidence="3" id="KW-1185">Reference proteome</keyword>
<dbReference type="EMBL" id="CAJQUM010000001">
    <property type="protein sequence ID" value="CAG4885406.1"/>
    <property type="molecule type" value="Genomic_DNA"/>
</dbReference>
<evidence type="ECO:0000313" key="3">
    <source>
        <dbReference type="Proteomes" id="UP000742786"/>
    </source>
</evidence>
<organism evidence="2 3">
    <name type="scientific">Georgfuchsia toluolica</name>
    <dbReference type="NCBI Taxonomy" id="424218"/>
    <lineage>
        <taxon>Bacteria</taxon>
        <taxon>Pseudomonadati</taxon>
        <taxon>Pseudomonadota</taxon>
        <taxon>Betaproteobacteria</taxon>
        <taxon>Nitrosomonadales</taxon>
        <taxon>Sterolibacteriaceae</taxon>
        <taxon>Georgfuchsia</taxon>
    </lineage>
</organism>
<dbReference type="SUPFAM" id="SSF89796">
    <property type="entry name" value="CoA-transferase family III (CaiB/BaiF)"/>
    <property type="match status" value="1"/>
</dbReference>
<name>A0A916J711_9PROT</name>
<dbReference type="InterPro" id="IPR050483">
    <property type="entry name" value="CoA-transferase_III_domain"/>
</dbReference>
<dbReference type="GO" id="GO:0033877">
    <property type="term" value="F:succinyl-CoA:(R)-benzylsuccinate CoA-transferase activity"/>
    <property type="evidence" value="ECO:0007669"/>
    <property type="project" value="UniProtKB-EC"/>
</dbReference>
<proteinExistence type="predicted"/>
<reference evidence="2" key="1">
    <citation type="submission" date="2021-04" db="EMBL/GenBank/DDBJ databases">
        <authorList>
            <person name="Hornung B."/>
        </authorList>
    </citation>
    <scope>NUCLEOTIDE SEQUENCE</scope>
    <source>
        <strain evidence="2">G5G6</strain>
    </source>
</reference>
<dbReference type="Gene3D" id="3.30.1540.10">
    <property type="entry name" value="formyl-coa transferase, domain 3"/>
    <property type="match status" value="1"/>
</dbReference>
<gene>
    <name evidence="2" type="primary">bbsF</name>
    <name evidence="2" type="ORF">GTOL_13289</name>
</gene>
<dbReference type="InterPro" id="IPR023606">
    <property type="entry name" value="CoA-Trfase_III_dom_1_sf"/>
</dbReference>
<dbReference type="AlphaFoldDB" id="A0A916J711"/>
<dbReference type="Pfam" id="PF02515">
    <property type="entry name" value="CoA_transf_3"/>
    <property type="match status" value="1"/>
</dbReference>
<evidence type="ECO:0000313" key="2">
    <source>
        <dbReference type="EMBL" id="CAG4885406.1"/>
    </source>
</evidence>
<dbReference type="Proteomes" id="UP000742786">
    <property type="component" value="Unassembled WGS sequence"/>
</dbReference>
<protein>
    <submittedName>
        <fullName evidence="2">Succinyl-CoA:(R)-benzylsuccinate CoA-transferase subunit BbsF</fullName>
        <ecNumber evidence="2">2.8.3.15</ecNumber>
    </submittedName>
</protein>
<comment type="caution">
    <text evidence="2">The sequence shown here is derived from an EMBL/GenBank/DDBJ whole genome shotgun (WGS) entry which is preliminary data.</text>
</comment>
<keyword evidence="1 2" id="KW-0808">Transferase</keyword>
<dbReference type="RefSeq" id="WP_220637146.1">
    <property type="nucleotide sequence ID" value="NZ_CAJQUM010000001.1"/>
</dbReference>
<dbReference type="InterPro" id="IPR003673">
    <property type="entry name" value="CoA-Trfase_fam_III"/>
</dbReference>
<evidence type="ECO:0000256" key="1">
    <source>
        <dbReference type="ARBA" id="ARBA00022679"/>
    </source>
</evidence>
<accession>A0A916J711</accession>
<dbReference type="InterPro" id="IPR044855">
    <property type="entry name" value="CoA-Trfase_III_dom3_sf"/>
</dbReference>
<sequence>MQNSFERALQGIVVCDFSWVGAGPIATGVLAQCGAEVIKIESIKRPDILRKGEPFKDGDSTGMDRSGYFANRNANKKDIALNMGHPDAREVAVRLIKKSDIIINNFRVGQMEKWHLGWEDIQKINPRIIYVTMSLQGITGPHSKYMGYGVNLNALCGLTARAAFPGKPPFGTGTNYTDHVMVPTHTLFGIMAALLERETTGRGQTVTVSQLEAAISMVPTDAMAYAANGEVLPPMGCGDPQAAPHGVYTTLGYRKWIAIAVFTEDEWRALKKVMGDPVWAQDEKFSTLEARLRHQEELDARIEAWTAGQYSDWLMDELLRNGVKAGMVKDAREAIEDQHLRQRGFWAYLDHPVVGVSLYNRVPVKFSRTPAIMETAAPSIGQHTKEVLNGMLGYSEQEIQKMTSDEVLV</sequence>
<dbReference type="PANTHER" id="PTHR48207">
    <property type="entry name" value="SUCCINATE--HYDROXYMETHYLGLUTARATE COA-TRANSFERASE"/>
    <property type="match status" value="1"/>
</dbReference>
<dbReference type="Gene3D" id="3.40.50.10540">
    <property type="entry name" value="Crotonobetainyl-coa:carnitine coa-transferase, domain 1"/>
    <property type="match status" value="1"/>
</dbReference>